<evidence type="ECO:0000256" key="4">
    <source>
        <dbReference type="ARBA" id="ARBA00023136"/>
    </source>
</evidence>
<evidence type="ECO:0000256" key="5">
    <source>
        <dbReference type="SAM" id="MobiDB-lite"/>
    </source>
</evidence>
<evidence type="ECO:0000256" key="1">
    <source>
        <dbReference type="ARBA" id="ARBA00004141"/>
    </source>
</evidence>
<feature type="transmembrane region" description="Helical" evidence="6">
    <location>
        <begin position="100"/>
        <end position="121"/>
    </location>
</feature>
<organism evidence="7">
    <name type="scientific">Amphora coffeiformis</name>
    <dbReference type="NCBI Taxonomy" id="265554"/>
    <lineage>
        <taxon>Eukaryota</taxon>
        <taxon>Sar</taxon>
        <taxon>Stramenopiles</taxon>
        <taxon>Ochrophyta</taxon>
        <taxon>Bacillariophyta</taxon>
        <taxon>Bacillariophyceae</taxon>
        <taxon>Bacillariophycidae</taxon>
        <taxon>Thalassiophysales</taxon>
        <taxon>Catenulaceae</taxon>
        <taxon>Amphora</taxon>
    </lineage>
</organism>
<feature type="transmembrane region" description="Helical" evidence="6">
    <location>
        <begin position="301"/>
        <end position="324"/>
    </location>
</feature>
<dbReference type="GO" id="GO:0005886">
    <property type="term" value="C:plasma membrane"/>
    <property type="evidence" value="ECO:0007669"/>
    <property type="project" value="TreeGrafter"/>
</dbReference>
<evidence type="ECO:0000256" key="3">
    <source>
        <dbReference type="ARBA" id="ARBA00022989"/>
    </source>
</evidence>
<sequence length="456" mass="50579">MEQTSVEAGRIIPLTFEQELTALCVGWVSASLSIVGSVCIVYLIAFRQRKSLETDPFRRLMTGMCACDVIHSFWLLWQGILLPQQTSPRAFAIGNHTTCSMLGFFAQFGFSVAFYNGMISFHHLLTIRYGLTPSQIARRYELYMHGLSILWPLTTAIIGVSLGAFSENFVGPMCWFANFPDGCATDPLQPCRVFILGYVTTGGPVGLIFICIAVNMVRIYRHVHSTLSRGATRSMDSVSSADMASSPPTSNPYTTQIQQVATQAYLFVFVFCLTFCFGFLNQSLEASVDGTVENPWDERSIFPTIVLHQIFYPLQGFLNFFVFVRPRYMATRDERPDLSRWGAFVETLERDETAVSPRQTLSPRRGLRRQSTRSDDQTSSAADKPPWASRLPPLRGSGHLASFDVSAHATKNGSNGNSKKDTSSNENDNNNENNRSVGDAVAKTDENILNNGIGAS</sequence>
<gene>
    <name evidence="7" type="ORF">ACOF00016_LOCUS3408</name>
</gene>
<dbReference type="Gene3D" id="1.20.1070.10">
    <property type="entry name" value="Rhodopsin 7-helix transmembrane proteins"/>
    <property type="match status" value="1"/>
</dbReference>
<name>A0A7S3P4W8_9STRA</name>
<evidence type="ECO:0000256" key="2">
    <source>
        <dbReference type="ARBA" id="ARBA00022692"/>
    </source>
</evidence>
<dbReference type="AlphaFoldDB" id="A0A7S3P4W8"/>
<keyword evidence="2 6" id="KW-0812">Transmembrane</keyword>
<feature type="transmembrane region" description="Helical" evidence="6">
    <location>
        <begin position="195"/>
        <end position="217"/>
    </location>
</feature>
<dbReference type="PANTHER" id="PTHR23112">
    <property type="entry name" value="G PROTEIN-COUPLED RECEPTOR 157-RELATED"/>
    <property type="match status" value="1"/>
</dbReference>
<reference evidence="7" key="1">
    <citation type="submission" date="2021-01" db="EMBL/GenBank/DDBJ databases">
        <authorList>
            <person name="Corre E."/>
            <person name="Pelletier E."/>
            <person name="Niang G."/>
            <person name="Scheremetjew M."/>
            <person name="Finn R."/>
            <person name="Kale V."/>
            <person name="Holt S."/>
            <person name="Cochrane G."/>
            <person name="Meng A."/>
            <person name="Brown T."/>
            <person name="Cohen L."/>
        </authorList>
    </citation>
    <scope>NUCLEOTIDE SEQUENCE</scope>
    <source>
        <strain evidence="7">CCMP127</strain>
    </source>
</reference>
<feature type="transmembrane region" description="Helical" evidence="6">
    <location>
        <begin position="142"/>
        <end position="165"/>
    </location>
</feature>
<evidence type="ECO:0000256" key="6">
    <source>
        <dbReference type="SAM" id="Phobius"/>
    </source>
</evidence>
<feature type="transmembrane region" description="Helical" evidence="6">
    <location>
        <begin position="57"/>
        <end position="80"/>
    </location>
</feature>
<dbReference type="EMBL" id="HBIM01003967">
    <property type="protein sequence ID" value="CAE0405381.1"/>
    <property type="molecule type" value="Transcribed_RNA"/>
</dbReference>
<dbReference type="SUPFAM" id="SSF81321">
    <property type="entry name" value="Family A G protein-coupled receptor-like"/>
    <property type="match status" value="1"/>
</dbReference>
<proteinExistence type="predicted"/>
<keyword evidence="3 6" id="KW-1133">Transmembrane helix</keyword>
<feature type="transmembrane region" description="Helical" evidence="6">
    <location>
        <begin position="264"/>
        <end position="281"/>
    </location>
</feature>
<feature type="compositionally biased region" description="Low complexity" evidence="5">
    <location>
        <begin position="424"/>
        <end position="434"/>
    </location>
</feature>
<keyword evidence="4 6" id="KW-0472">Membrane</keyword>
<evidence type="ECO:0000313" key="7">
    <source>
        <dbReference type="EMBL" id="CAE0405381.1"/>
    </source>
</evidence>
<feature type="transmembrane region" description="Helical" evidence="6">
    <location>
        <begin position="20"/>
        <end position="45"/>
    </location>
</feature>
<dbReference type="GO" id="GO:0007189">
    <property type="term" value="P:adenylate cyclase-activating G protein-coupled receptor signaling pathway"/>
    <property type="evidence" value="ECO:0007669"/>
    <property type="project" value="TreeGrafter"/>
</dbReference>
<feature type="region of interest" description="Disordered" evidence="5">
    <location>
        <begin position="352"/>
        <end position="456"/>
    </location>
</feature>
<dbReference type="GO" id="GO:0004930">
    <property type="term" value="F:G protein-coupled receptor activity"/>
    <property type="evidence" value="ECO:0007669"/>
    <property type="project" value="TreeGrafter"/>
</dbReference>
<dbReference type="PANTHER" id="PTHR23112:SF0">
    <property type="entry name" value="TRANSMEMBRANE PROTEIN 116"/>
    <property type="match status" value="1"/>
</dbReference>
<accession>A0A7S3P4W8</accession>
<comment type="subcellular location">
    <subcellularLocation>
        <location evidence="1">Membrane</location>
        <topology evidence="1">Multi-pass membrane protein</topology>
    </subcellularLocation>
</comment>
<protein>
    <recommendedName>
        <fullName evidence="8">G-protein coupled receptors family 2 profile 2 domain-containing protein</fullName>
    </recommendedName>
</protein>
<evidence type="ECO:0008006" key="8">
    <source>
        <dbReference type="Google" id="ProtNLM"/>
    </source>
</evidence>